<keyword evidence="3" id="KW-1185">Reference proteome</keyword>
<reference evidence="2 3" key="1">
    <citation type="submission" date="2020-01" db="EMBL/GenBank/DDBJ databases">
        <title>Genomes of bacteria type strains.</title>
        <authorList>
            <person name="Chen J."/>
            <person name="Zhu S."/>
            <person name="Yang J."/>
        </authorList>
    </citation>
    <scope>NUCLEOTIDE SEQUENCE [LARGE SCALE GENOMIC DNA]</scope>
    <source>
        <strain evidence="2 3">LMG 22958</strain>
    </source>
</reference>
<evidence type="ECO:0000313" key="2">
    <source>
        <dbReference type="EMBL" id="NDW22662.1"/>
    </source>
</evidence>
<evidence type="ECO:0008006" key="4">
    <source>
        <dbReference type="Google" id="ProtNLM"/>
    </source>
</evidence>
<dbReference type="Proteomes" id="UP000478837">
    <property type="component" value="Unassembled WGS sequence"/>
</dbReference>
<name>A0A6L9MWQ3_9ALTE</name>
<accession>A0A6L9MWQ3</accession>
<sequence length="153" mass="16544">MIKVLTLATTLLFATSALAQSDNSVFKLRTTVEDVYGVQDVENGDYASGIRKLNAQLARTSIASMQAPLHTNLCVAHIATGNLEAAQIHCEKAVEQSGNKSIALNNLAVLNCLESKATLCVENFERSVSANKFNRFSTSNLTLANTRLQITKN</sequence>
<dbReference type="SUPFAM" id="SSF48452">
    <property type="entry name" value="TPR-like"/>
    <property type="match status" value="1"/>
</dbReference>
<evidence type="ECO:0000256" key="1">
    <source>
        <dbReference type="SAM" id="SignalP"/>
    </source>
</evidence>
<feature type="signal peptide" evidence="1">
    <location>
        <begin position="1"/>
        <end position="19"/>
    </location>
</feature>
<keyword evidence="1" id="KW-0732">Signal</keyword>
<dbReference type="Gene3D" id="1.25.40.10">
    <property type="entry name" value="Tetratricopeptide repeat domain"/>
    <property type="match status" value="1"/>
</dbReference>
<organism evidence="2 3">
    <name type="scientific">Alteromonas hispanica</name>
    <dbReference type="NCBI Taxonomy" id="315421"/>
    <lineage>
        <taxon>Bacteria</taxon>
        <taxon>Pseudomonadati</taxon>
        <taxon>Pseudomonadota</taxon>
        <taxon>Gammaproteobacteria</taxon>
        <taxon>Alteromonadales</taxon>
        <taxon>Alteromonadaceae</taxon>
        <taxon>Alteromonas/Salinimonas group</taxon>
        <taxon>Alteromonas</taxon>
    </lineage>
</organism>
<feature type="chain" id="PRO_5026963800" description="Tetratricopeptide repeat protein" evidence="1">
    <location>
        <begin position="20"/>
        <end position="153"/>
    </location>
</feature>
<evidence type="ECO:0000313" key="3">
    <source>
        <dbReference type="Proteomes" id="UP000478837"/>
    </source>
</evidence>
<dbReference type="RefSeq" id="WP_163112411.1">
    <property type="nucleotide sequence ID" value="NZ_JAAAWP010000009.1"/>
</dbReference>
<protein>
    <recommendedName>
        <fullName evidence="4">Tetratricopeptide repeat protein</fullName>
    </recommendedName>
</protein>
<comment type="caution">
    <text evidence="2">The sequence shown here is derived from an EMBL/GenBank/DDBJ whole genome shotgun (WGS) entry which is preliminary data.</text>
</comment>
<dbReference type="InterPro" id="IPR011990">
    <property type="entry name" value="TPR-like_helical_dom_sf"/>
</dbReference>
<gene>
    <name evidence="2" type="ORF">GTW09_14125</name>
</gene>
<dbReference type="EMBL" id="JAAAWP010000009">
    <property type="protein sequence ID" value="NDW22662.1"/>
    <property type="molecule type" value="Genomic_DNA"/>
</dbReference>
<dbReference type="AlphaFoldDB" id="A0A6L9MWQ3"/>
<proteinExistence type="predicted"/>